<sequence>MKKTPLLLSALITLLACEGSRAEDFLSRVKHGHADSGGVKIHYATLGEGPLVVMIHGFPDYWYTWRHQMAALSDTYQVVAIDMRGYNRSDKPAGVENYKMSLLVSD</sequence>
<dbReference type="PROSITE" id="PS51257">
    <property type="entry name" value="PROKAR_LIPOPROTEIN"/>
    <property type="match status" value="1"/>
</dbReference>
<organism evidence="2">
    <name type="scientific">marine metagenome</name>
    <dbReference type="NCBI Taxonomy" id="408172"/>
    <lineage>
        <taxon>unclassified sequences</taxon>
        <taxon>metagenomes</taxon>
        <taxon>ecological metagenomes</taxon>
    </lineage>
</organism>
<feature type="non-terminal residue" evidence="2">
    <location>
        <position position="106"/>
    </location>
</feature>
<dbReference type="Gene3D" id="3.40.50.1820">
    <property type="entry name" value="alpha/beta hydrolase"/>
    <property type="match status" value="1"/>
</dbReference>
<dbReference type="Pfam" id="PF00561">
    <property type="entry name" value="Abhydrolase_1"/>
    <property type="match status" value="1"/>
</dbReference>
<dbReference type="InterPro" id="IPR029058">
    <property type="entry name" value="AB_hydrolase_fold"/>
</dbReference>
<evidence type="ECO:0000313" key="2">
    <source>
        <dbReference type="EMBL" id="SVC44637.1"/>
    </source>
</evidence>
<protein>
    <recommendedName>
        <fullName evidence="1">AB hydrolase-1 domain-containing protein</fullName>
    </recommendedName>
</protein>
<dbReference type="EMBL" id="UINC01091680">
    <property type="protein sequence ID" value="SVC44637.1"/>
    <property type="molecule type" value="Genomic_DNA"/>
</dbReference>
<name>A0A382MAC4_9ZZZZ</name>
<accession>A0A382MAC4</accession>
<evidence type="ECO:0000259" key="1">
    <source>
        <dbReference type="Pfam" id="PF00561"/>
    </source>
</evidence>
<dbReference type="PANTHER" id="PTHR43329">
    <property type="entry name" value="EPOXIDE HYDROLASE"/>
    <property type="match status" value="1"/>
</dbReference>
<dbReference type="SUPFAM" id="SSF53474">
    <property type="entry name" value="alpha/beta-Hydrolases"/>
    <property type="match status" value="1"/>
</dbReference>
<gene>
    <name evidence="2" type="ORF">METZ01_LOCUS297491</name>
</gene>
<proteinExistence type="predicted"/>
<dbReference type="InterPro" id="IPR000073">
    <property type="entry name" value="AB_hydrolase_1"/>
</dbReference>
<dbReference type="AlphaFoldDB" id="A0A382MAC4"/>
<feature type="domain" description="AB hydrolase-1" evidence="1">
    <location>
        <begin position="50"/>
        <end position="94"/>
    </location>
</feature>
<reference evidence="2" key="1">
    <citation type="submission" date="2018-05" db="EMBL/GenBank/DDBJ databases">
        <authorList>
            <person name="Lanie J.A."/>
            <person name="Ng W.-L."/>
            <person name="Kazmierczak K.M."/>
            <person name="Andrzejewski T.M."/>
            <person name="Davidsen T.M."/>
            <person name="Wayne K.J."/>
            <person name="Tettelin H."/>
            <person name="Glass J.I."/>
            <person name="Rusch D."/>
            <person name="Podicherti R."/>
            <person name="Tsui H.-C.T."/>
            <person name="Winkler M.E."/>
        </authorList>
    </citation>
    <scope>NUCLEOTIDE SEQUENCE</scope>
</reference>